<evidence type="ECO:0000313" key="6">
    <source>
        <dbReference type="Proteomes" id="UP000264294"/>
    </source>
</evidence>
<organism evidence="3 5">
    <name type="scientific">Bacillus clarus</name>
    <dbReference type="NCBI Taxonomy" id="2338372"/>
    <lineage>
        <taxon>Bacteria</taxon>
        <taxon>Bacillati</taxon>
        <taxon>Bacillota</taxon>
        <taxon>Bacilli</taxon>
        <taxon>Bacillales</taxon>
        <taxon>Bacillaceae</taxon>
        <taxon>Bacillus</taxon>
        <taxon>Bacillus cereus group</taxon>
    </lineage>
</organism>
<reference evidence="4 6" key="2">
    <citation type="submission" date="2018-08" db="EMBL/GenBank/DDBJ databases">
        <title>Bacillus clarus sp. nov. strain PS00077A.</title>
        <authorList>
            <person name="Mendez Acevedo M."/>
            <person name="Carroll L."/>
            <person name="Mukherjee M."/>
            <person name="Wiedmann M."/>
            <person name="Kovac J."/>
        </authorList>
    </citation>
    <scope>NUCLEOTIDE SEQUENCE [LARGE SCALE GENOMIC DNA]</scope>
    <source>
        <strain evidence="4 6">PS00077A</strain>
    </source>
</reference>
<dbReference type="PATRIC" id="fig|1405.8.peg.1372"/>
<evidence type="ECO:0000313" key="5">
    <source>
        <dbReference type="Proteomes" id="UP000029389"/>
    </source>
</evidence>
<evidence type="ECO:0000313" key="4">
    <source>
        <dbReference type="EMBL" id="RFT67203.1"/>
    </source>
</evidence>
<feature type="compositionally biased region" description="Basic and acidic residues" evidence="1">
    <location>
        <begin position="27"/>
        <end position="42"/>
    </location>
</feature>
<sequence>MKKTLIVGALCLSLASLTACSSGGEKSSAESKQEAKKEKKETKVTVDSIITEFKNAGLEAENPTDLPQKEFGNMRKEGKRIVVPTLGEDKGGRLFEITKKEDLEKAKKYYDELGNSAPMLFSHTYAKGNFLLQMNGDMKDEEFAKYKGVIDKLVK</sequence>
<name>A0A090ZH93_9BACI</name>
<feature type="signal peptide" evidence="2">
    <location>
        <begin position="1"/>
        <end position="21"/>
    </location>
</feature>
<protein>
    <submittedName>
        <fullName evidence="4">Stress protein</fullName>
    </submittedName>
</protein>
<dbReference type="AlphaFoldDB" id="A0A090ZH93"/>
<reference evidence="3 5" key="1">
    <citation type="submission" date="2014-04" db="EMBL/GenBank/DDBJ databases">
        <authorList>
            <person name="Bishop-Lilly K.A."/>
            <person name="Broomall S.M."/>
            <person name="Chain P.S."/>
            <person name="Chertkov O."/>
            <person name="Coyne S.R."/>
            <person name="Daligault H.E."/>
            <person name="Davenport K.W."/>
            <person name="Erkkila T."/>
            <person name="Frey K.G."/>
            <person name="Gibbons H.S."/>
            <person name="Gu W."/>
            <person name="Jaissle J."/>
            <person name="Johnson S.L."/>
            <person name="Koroleva G.I."/>
            <person name="Ladner J.T."/>
            <person name="Lo C.-C."/>
            <person name="Minogue T.D."/>
            <person name="Munk C."/>
            <person name="Palacios G.F."/>
            <person name="Redden C.L."/>
            <person name="Rosenzweig C.N."/>
            <person name="Scholz M.B."/>
            <person name="Teshima H."/>
            <person name="Xu Y."/>
        </authorList>
    </citation>
    <scope>NUCLEOTIDE SEQUENCE [LARGE SCALE GENOMIC DNA]</scope>
    <source>
        <strain evidence="3 5">BHP</strain>
    </source>
</reference>
<dbReference type="PROSITE" id="PS51257">
    <property type="entry name" value="PROKAR_LIPOPROTEIN"/>
    <property type="match status" value="1"/>
</dbReference>
<evidence type="ECO:0000256" key="2">
    <source>
        <dbReference type="SAM" id="SignalP"/>
    </source>
</evidence>
<accession>A0A090ZH93</accession>
<dbReference type="Proteomes" id="UP000264294">
    <property type="component" value="Unassembled WGS sequence"/>
</dbReference>
<comment type="caution">
    <text evidence="3">The sequence shown here is derived from an EMBL/GenBank/DDBJ whole genome shotgun (WGS) entry which is preliminary data.</text>
</comment>
<feature type="region of interest" description="Disordered" evidence="1">
    <location>
        <begin position="21"/>
        <end position="42"/>
    </location>
</feature>
<evidence type="ECO:0000256" key="1">
    <source>
        <dbReference type="SAM" id="MobiDB-lite"/>
    </source>
</evidence>
<dbReference type="RefSeq" id="WP_042979778.1">
    <property type="nucleotide sequence ID" value="NZ_JMQC01000008.1"/>
</dbReference>
<keyword evidence="2" id="KW-0732">Signal</keyword>
<evidence type="ECO:0000313" key="3">
    <source>
        <dbReference type="EMBL" id="KFN03591.1"/>
    </source>
</evidence>
<keyword evidence="6" id="KW-1185">Reference proteome</keyword>
<gene>
    <name evidence="4" type="ORF">D0U04_08810</name>
    <name evidence="3" type="ORF">DJ93_1190</name>
</gene>
<feature type="chain" id="PRO_5039495276" evidence="2">
    <location>
        <begin position="22"/>
        <end position="155"/>
    </location>
</feature>
<dbReference type="EMBL" id="QVOD01000008">
    <property type="protein sequence ID" value="RFT67203.1"/>
    <property type="molecule type" value="Genomic_DNA"/>
</dbReference>
<proteinExistence type="predicted"/>
<dbReference type="EMBL" id="JMQC01000008">
    <property type="protein sequence ID" value="KFN03591.1"/>
    <property type="molecule type" value="Genomic_DNA"/>
</dbReference>
<dbReference type="Proteomes" id="UP000029389">
    <property type="component" value="Unassembled WGS sequence"/>
</dbReference>